<dbReference type="EC" id="2.7.1.-" evidence="5"/>
<dbReference type="SUPFAM" id="SSF56399">
    <property type="entry name" value="ADP-ribosylation"/>
    <property type="match status" value="1"/>
</dbReference>
<evidence type="ECO:0000256" key="4">
    <source>
        <dbReference type="ARBA" id="ARBA00025212"/>
    </source>
</evidence>
<evidence type="ECO:0000256" key="2">
    <source>
        <dbReference type="ARBA" id="ARBA00022679"/>
    </source>
</evidence>
<dbReference type="InterPro" id="IPR042081">
    <property type="entry name" value="RNA_2'-PTrans_C"/>
</dbReference>
<accession>A0A1S1U4F1</accession>
<dbReference type="GO" id="GO:0000215">
    <property type="term" value="F:tRNA 2'-phosphotransferase activity"/>
    <property type="evidence" value="ECO:0007669"/>
    <property type="project" value="TreeGrafter"/>
</dbReference>
<sequence length="181" mass="20381">MTTLEQKSKLLSRWLRHRPDAIGLEIDKRGWVDVAELLVKSAGAGIALTQDELMQIVAENDKQRFSLSEDLTRIRAAQGHSVDVDLKLPVRIPPPVLFHGTVQKFIASIRRQGLLPGTRRDVHLSATKQTASEVGARRGTPVVLLVETFPLLRDGYRFRCSDNGVWLIPNVPPKYIRFPEK</sequence>
<evidence type="ECO:0000256" key="5">
    <source>
        <dbReference type="HAMAP-Rule" id="MF_00299"/>
    </source>
</evidence>
<comment type="caution">
    <text evidence="6">The sequence shown here is derived from an EMBL/GenBank/DDBJ whole genome shotgun (WGS) entry which is preliminary data.</text>
</comment>
<evidence type="ECO:0000256" key="3">
    <source>
        <dbReference type="ARBA" id="ARBA00023027"/>
    </source>
</evidence>
<dbReference type="InterPro" id="IPR002745">
    <property type="entry name" value="Ptrans_KptA/Tpt1"/>
</dbReference>
<dbReference type="RefSeq" id="WP_071078550.1">
    <property type="nucleotide sequence ID" value="NZ_LFKP01000010.1"/>
</dbReference>
<dbReference type="Gene3D" id="1.10.10.970">
    <property type="entry name" value="RNA 2'-phosphotransferase, Tpt1/KptA family, N-terminal domain"/>
    <property type="match status" value="1"/>
</dbReference>
<dbReference type="GO" id="GO:0006388">
    <property type="term" value="P:tRNA splicing, via endonucleolytic cleavage and ligation"/>
    <property type="evidence" value="ECO:0007669"/>
    <property type="project" value="UniProtKB-UniRule"/>
</dbReference>
<evidence type="ECO:0000313" key="7">
    <source>
        <dbReference type="Proteomes" id="UP000179840"/>
    </source>
</evidence>
<dbReference type="InterPro" id="IPR022928">
    <property type="entry name" value="RNA_2'-PTrans_KptA"/>
</dbReference>
<name>A0A1S1U4F1_9BURK</name>
<organism evidence="6 7">
    <name type="scientific">Janthinobacterium lividum</name>
    <dbReference type="NCBI Taxonomy" id="29581"/>
    <lineage>
        <taxon>Bacteria</taxon>
        <taxon>Pseudomonadati</taxon>
        <taxon>Pseudomonadota</taxon>
        <taxon>Betaproteobacteria</taxon>
        <taxon>Burkholderiales</taxon>
        <taxon>Oxalobacteraceae</taxon>
        <taxon>Janthinobacterium</taxon>
    </lineage>
</organism>
<dbReference type="AlphaFoldDB" id="A0A1S1U4F1"/>
<dbReference type="Gene3D" id="3.20.170.30">
    <property type="match status" value="1"/>
</dbReference>
<dbReference type="EMBL" id="LFKP01000010">
    <property type="protein sequence ID" value="OHV95337.1"/>
    <property type="molecule type" value="Genomic_DNA"/>
</dbReference>
<reference evidence="6 7" key="1">
    <citation type="submission" date="2015-06" db="EMBL/GenBank/DDBJ databases">
        <title>Draft genome sequencing of a biphenyl-degrading bacterium, Janthinobacterium lividum MEG1.</title>
        <authorList>
            <person name="Shimodaira J."/>
            <person name="Hatta T."/>
        </authorList>
    </citation>
    <scope>NUCLEOTIDE SEQUENCE [LARGE SCALE GENOMIC DNA]</scope>
    <source>
        <strain evidence="6 7">MEG1</strain>
    </source>
</reference>
<dbReference type="Proteomes" id="UP000179840">
    <property type="component" value="Unassembled WGS sequence"/>
</dbReference>
<evidence type="ECO:0000313" key="6">
    <source>
        <dbReference type="EMBL" id="OHV95337.1"/>
    </source>
</evidence>
<dbReference type="HAMAP" id="MF_00299">
    <property type="entry name" value="KptA"/>
    <property type="match status" value="1"/>
</dbReference>
<dbReference type="PANTHER" id="PTHR12684:SF2">
    <property type="entry name" value="TRNA 2'-PHOSPHOTRANSFERASE 1"/>
    <property type="match status" value="1"/>
</dbReference>
<proteinExistence type="inferred from homology"/>
<dbReference type="Pfam" id="PF01885">
    <property type="entry name" value="PTS_2-RNA"/>
    <property type="match status" value="1"/>
</dbReference>
<keyword evidence="3 5" id="KW-0520">NAD</keyword>
<comment type="function">
    <text evidence="4 5">Removes the 2'-phosphate from RNA via an intermediate in which the phosphate is ADP-ribosylated by NAD followed by a presumed transesterification to release the RNA and generate ADP-ribose 1''-2''-cyclic phosphate (APPR&gt;P). May function as an ADP-ribosylase.</text>
</comment>
<dbReference type="InterPro" id="IPR042080">
    <property type="entry name" value="RNA_2'-PTrans_N"/>
</dbReference>
<dbReference type="PANTHER" id="PTHR12684">
    <property type="entry name" value="PUTATIVE PHOSPHOTRANSFERASE"/>
    <property type="match status" value="1"/>
</dbReference>
<comment type="similarity">
    <text evidence="1 5">Belongs to the KptA/TPT1 family.</text>
</comment>
<keyword evidence="2 5" id="KW-0808">Transferase</keyword>
<protein>
    <recommendedName>
        <fullName evidence="5">Probable RNA 2'-phosphotransferase</fullName>
        <ecNumber evidence="5">2.7.1.-</ecNumber>
    </recommendedName>
</protein>
<evidence type="ECO:0000256" key="1">
    <source>
        <dbReference type="ARBA" id="ARBA00009836"/>
    </source>
</evidence>
<gene>
    <name evidence="5" type="primary">kptA</name>
    <name evidence="6" type="ORF">AKG95_19345</name>
</gene>
<dbReference type="GO" id="GO:0003950">
    <property type="term" value="F:NAD+ poly-ADP-ribosyltransferase activity"/>
    <property type="evidence" value="ECO:0007669"/>
    <property type="project" value="InterPro"/>
</dbReference>